<dbReference type="InterPro" id="IPR054249">
    <property type="entry name" value="DUF6976"/>
</dbReference>
<reference evidence="1 2" key="1">
    <citation type="submission" date="2020-10" db="EMBL/GenBank/DDBJ databases">
        <title>Genomic Encyclopedia of Type Strains, Phase IV (KMG-IV): sequencing the most valuable type-strain genomes for metagenomic binning, comparative biology and taxonomic classification.</title>
        <authorList>
            <person name="Goeker M."/>
        </authorList>
    </citation>
    <scope>NUCLEOTIDE SEQUENCE [LARGE SCALE GENOMIC DNA]</scope>
    <source>
        <strain evidence="1 2">DSM 4194</strain>
    </source>
</reference>
<dbReference type="Proteomes" id="UP000639010">
    <property type="component" value="Unassembled WGS sequence"/>
</dbReference>
<evidence type="ECO:0000313" key="1">
    <source>
        <dbReference type="EMBL" id="MBE1427119.1"/>
    </source>
</evidence>
<name>A0ABR9H8T1_9BACT</name>
<comment type="caution">
    <text evidence="1">The sequence shown here is derived from an EMBL/GenBank/DDBJ whole genome shotgun (WGS) entry which is preliminary data.</text>
</comment>
<gene>
    <name evidence="1" type="ORF">H4684_003807</name>
</gene>
<organism evidence="1 2">
    <name type="scientific">Desulfomicrobium macestii</name>
    <dbReference type="NCBI Taxonomy" id="90731"/>
    <lineage>
        <taxon>Bacteria</taxon>
        <taxon>Pseudomonadati</taxon>
        <taxon>Thermodesulfobacteriota</taxon>
        <taxon>Desulfovibrionia</taxon>
        <taxon>Desulfovibrionales</taxon>
        <taxon>Desulfomicrobiaceae</taxon>
        <taxon>Desulfomicrobium</taxon>
    </lineage>
</organism>
<keyword evidence="2" id="KW-1185">Reference proteome</keyword>
<dbReference type="Pfam" id="PF22396">
    <property type="entry name" value="DUF6976"/>
    <property type="match status" value="1"/>
</dbReference>
<sequence>MHLDNLGKISPKVFDGLSGSAHEQKAVVMHVHVKQGKTVDVGIVNIFEQGGGDTLTFASDGFSCTDVMVNGVKENFADYITKNDLDTKLPLVADYYGALVNISFQSVEPGAEVKFYAPVFAGIRYKHAKPISDYATLFDAQLKKNKLSGNNVLFSCNCILNYLYSGLEGHKTEPFVGPITFGEVAYQLLNQTLVYLEVHDL</sequence>
<evidence type="ECO:0000313" key="2">
    <source>
        <dbReference type="Proteomes" id="UP000639010"/>
    </source>
</evidence>
<proteinExistence type="predicted"/>
<protein>
    <submittedName>
        <fullName evidence="1">Uncharacterized protein</fullName>
    </submittedName>
</protein>
<accession>A0ABR9H8T1</accession>
<dbReference type="EMBL" id="JADBGG010000045">
    <property type="protein sequence ID" value="MBE1427119.1"/>
    <property type="molecule type" value="Genomic_DNA"/>
</dbReference>